<evidence type="ECO:0000313" key="1">
    <source>
        <dbReference type="EMBL" id="RGW71084.1"/>
    </source>
</evidence>
<organism evidence="1 2">
    <name type="scientific">Segatella copri</name>
    <dbReference type="NCBI Taxonomy" id="165179"/>
    <lineage>
        <taxon>Bacteria</taxon>
        <taxon>Pseudomonadati</taxon>
        <taxon>Bacteroidota</taxon>
        <taxon>Bacteroidia</taxon>
        <taxon>Bacteroidales</taxon>
        <taxon>Prevotellaceae</taxon>
        <taxon>Segatella</taxon>
    </lineage>
</organism>
<dbReference type="EMBL" id="QSAQ01000001">
    <property type="protein sequence ID" value="RGW71084.1"/>
    <property type="molecule type" value="Genomic_DNA"/>
</dbReference>
<dbReference type="Proteomes" id="UP000286077">
    <property type="component" value="Unassembled WGS sequence"/>
</dbReference>
<accession>A0AA92U871</accession>
<comment type="caution">
    <text evidence="1">The sequence shown here is derived from an EMBL/GenBank/DDBJ whole genome shotgun (WGS) entry which is preliminary data.</text>
</comment>
<dbReference type="AlphaFoldDB" id="A0AA92U871"/>
<reference evidence="1 2" key="1">
    <citation type="submission" date="2018-08" db="EMBL/GenBank/DDBJ databases">
        <title>A genome reference for cultivated species of the human gut microbiota.</title>
        <authorList>
            <person name="Zou Y."/>
            <person name="Xue W."/>
            <person name="Luo G."/>
        </authorList>
    </citation>
    <scope>NUCLEOTIDE SEQUENCE [LARGE SCALE GENOMIC DNA]</scope>
    <source>
        <strain evidence="1 2">AF11-14</strain>
    </source>
</reference>
<sequence length="367" mass="39344">MQFLDAIGLASFWKKIKDWANSCFFSKEGGEINPKIGLQYVINGEHLGITKSGNENETIDIFDVDENGMKAISIVKTGGTATQVLMADGSVKEVGGKSGIAGLDTNGNVPLANLGNLDTTVAEVVTALPTSNIKRHIYLVKDSDTANNKYEEYVYTGDISAAYDSTKWEKLGDFRATVDLADYAKKSETVNLSEIKVIQNVLDYTPQGQILKQVIRFSAIKGGTRVEIALEDATSNMAGLMSIRDKNKLDRIAEGANNYSLPLAANGTRGGIQVGYTANGRNYPVQLSGEKAYVNVPWTDTNTTYDLSPYAKTADVNKALSRKVDVVSGKGLSTEDFTSALKTKLNGIANGATADSAIPTSVIDALN</sequence>
<evidence type="ECO:0000313" key="2">
    <source>
        <dbReference type="Proteomes" id="UP000286077"/>
    </source>
</evidence>
<proteinExistence type="predicted"/>
<name>A0AA92U871_9BACT</name>
<protein>
    <submittedName>
        <fullName evidence="1">Uncharacterized protein</fullName>
    </submittedName>
</protein>
<gene>
    <name evidence="1" type="ORF">DWV60_00795</name>
</gene>